<reference evidence="1" key="1">
    <citation type="submission" date="2014-11" db="EMBL/GenBank/DDBJ databases">
        <authorList>
            <person name="Amaro Gonzalez C."/>
        </authorList>
    </citation>
    <scope>NUCLEOTIDE SEQUENCE</scope>
</reference>
<name>A0A0E9TYK0_ANGAN</name>
<proteinExistence type="predicted"/>
<dbReference type="EMBL" id="GBXM01049941">
    <property type="protein sequence ID" value="JAH58636.1"/>
    <property type="molecule type" value="Transcribed_RNA"/>
</dbReference>
<organism evidence="1">
    <name type="scientific">Anguilla anguilla</name>
    <name type="common">European freshwater eel</name>
    <name type="synonym">Muraena anguilla</name>
    <dbReference type="NCBI Taxonomy" id="7936"/>
    <lineage>
        <taxon>Eukaryota</taxon>
        <taxon>Metazoa</taxon>
        <taxon>Chordata</taxon>
        <taxon>Craniata</taxon>
        <taxon>Vertebrata</taxon>
        <taxon>Euteleostomi</taxon>
        <taxon>Actinopterygii</taxon>
        <taxon>Neopterygii</taxon>
        <taxon>Teleostei</taxon>
        <taxon>Anguilliformes</taxon>
        <taxon>Anguillidae</taxon>
        <taxon>Anguilla</taxon>
    </lineage>
</organism>
<sequence length="45" mass="5236">MMASPAYDDCFHCGRAVVEMMPIHPPRARKYPRSWKPELAISYLL</sequence>
<reference evidence="1" key="2">
    <citation type="journal article" date="2015" name="Fish Shellfish Immunol.">
        <title>Early steps in the European eel (Anguilla anguilla)-Vibrio vulnificus interaction in the gills: Role of the RtxA13 toxin.</title>
        <authorList>
            <person name="Callol A."/>
            <person name="Pajuelo D."/>
            <person name="Ebbesson L."/>
            <person name="Teles M."/>
            <person name="MacKenzie S."/>
            <person name="Amaro C."/>
        </authorList>
    </citation>
    <scope>NUCLEOTIDE SEQUENCE</scope>
</reference>
<accession>A0A0E9TYK0</accession>
<dbReference type="AlphaFoldDB" id="A0A0E9TYK0"/>
<evidence type="ECO:0000313" key="1">
    <source>
        <dbReference type="EMBL" id="JAH58636.1"/>
    </source>
</evidence>
<protein>
    <submittedName>
        <fullName evidence="1">Uncharacterized protein</fullName>
    </submittedName>
</protein>